<keyword evidence="6 11" id="KW-0067">ATP-binding</keyword>
<keyword evidence="7" id="KW-0408">Iron</keyword>
<dbReference type="CDD" id="cd03259">
    <property type="entry name" value="ABC_Carb_Solutes_like"/>
    <property type="match status" value="1"/>
</dbReference>
<comment type="caution">
    <text evidence="11">The sequence shown here is derived from an EMBL/GenBank/DDBJ whole genome shotgun (WGS) entry which is preliminary data.</text>
</comment>
<evidence type="ECO:0000256" key="4">
    <source>
        <dbReference type="ARBA" id="ARBA00022496"/>
    </source>
</evidence>
<keyword evidence="12" id="KW-1185">Reference proteome</keyword>
<dbReference type="SMART" id="SM00382">
    <property type="entry name" value="AAA"/>
    <property type="match status" value="1"/>
</dbReference>
<dbReference type="Pfam" id="PF00005">
    <property type="entry name" value="ABC_tran"/>
    <property type="match status" value="1"/>
</dbReference>
<organism evidence="11 12">
    <name type="scientific">Chelativorans petroleitrophicus</name>
    <dbReference type="NCBI Taxonomy" id="2975484"/>
    <lineage>
        <taxon>Bacteria</taxon>
        <taxon>Pseudomonadati</taxon>
        <taxon>Pseudomonadota</taxon>
        <taxon>Alphaproteobacteria</taxon>
        <taxon>Hyphomicrobiales</taxon>
        <taxon>Phyllobacteriaceae</taxon>
        <taxon>Chelativorans</taxon>
    </lineage>
</organism>
<evidence type="ECO:0000256" key="6">
    <source>
        <dbReference type="ARBA" id="ARBA00022840"/>
    </source>
</evidence>
<accession>A0A9X2X7G0</accession>
<dbReference type="PROSITE" id="PS00211">
    <property type="entry name" value="ABC_TRANSPORTER_1"/>
    <property type="match status" value="1"/>
</dbReference>
<evidence type="ECO:0000259" key="10">
    <source>
        <dbReference type="PROSITE" id="PS50893"/>
    </source>
</evidence>
<dbReference type="GO" id="GO:0016887">
    <property type="term" value="F:ATP hydrolysis activity"/>
    <property type="evidence" value="ECO:0007669"/>
    <property type="project" value="InterPro"/>
</dbReference>
<dbReference type="InterPro" id="IPR015853">
    <property type="entry name" value="ABC_transpr_FbpC"/>
</dbReference>
<dbReference type="SUPFAM" id="SSF50331">
    <property type="entry name" value="MOP-like"/>
    <property type="match status" value="1"/>
</dbReference>
<dbReference type="InterPro" id="IPR027417">
    <property type="entry name" value="P-loop_NTPase"/>
</dbReference>
<gene>
    <name evidence="11" type="ORF">NYR54_10425</name>
</gene>
<dbReference type="Proteomes" id="UP001149009">
    <property type="component" value="Unassembled WGS sequence"/>
</dbReference>
<keyword evidence="2" id="KW-0813">Transport</keyword>
<dbReference type="Gene3D" id="3.40.50.300">
    <property type="entry name" value="P-loop containing nucleotide triphosphate hydrolases"/>
    <property type="match status" value="1"/>
</dbReference>
<evidence type="ECO:0000313" key="12">
    <source>
        <dbReference type="Proteomes" id="UP001149009"/>
    </source>
</evidence>
<dbReference type="GO" id="GO:0015697">
    <property type="term" value="P:quaternary ammonium group transport"/>
    <property type="evidence" value="ECO:0007669"/>
    <property type="project" value="UniProtKB-ARBA"/>
</dbReference>
<dbReference type="PANTHER" id="PTHR42781:SF4">
    <property type="entry name" value="SPERMIDINE_PUTRESCINE IMPORT ATP-BINDING PROTEIN POTA"/>
    <property type="match status" value="1"/>
</dbReference>
<evidence type="ECO:0000256" key="8">
    <source>
        <dbReference type="ARBA" id="ARBA00023065"/>
    </source>
</evidence>
<evidence type="ECO:0000256" key="7">
    <source>
        <dbReference type="ARBA" id="ARBA00023004"/>
    </source>
</evidence>
<dbReference type="PANTHER" id="PTHR42781">
    <property type="entry name" value="SPERMIDINE/PUTRESCINE IMPORT ATP-BINDING PROTEIN POTA"/>
    <property type="match status" value="1"/>
</dbReference>
<dbReference type="EMBL" id="JAODNV010000010">
    <property type="protein sequence ID" value="MCT8990702.1"/>
    <property type="molecule type" value="Genomic_DNA"/>
</dbReference>
<dbReference type="InterPro" id="IPR003593">
    <property type="entry name" value="AAA+_ATPase"/>
</dbReference>
<keyword evidence="4" id="KW-0410">Iron transport</keyword>
<protein>
    <submittedName>
        <fullName evidence="11">ABC transporter ATP-binding protein</fullName>
    </submittedName>
</protein>
<feature type="domain" description="ABC transporter" evidence="10">
    <location>
        <begin position="21"/>
        <end position="254"/>
    </location>
</feature>
<evidence type="ECO:0000256" key="3">
    <source>
        <dbReference type="ARBA" id="ARBA00022475"/>
    </source>
</evidence>
<dbReference type="AlphaFoldDB" id="A0A9X2X7G0"/>
<dbReference type="InterPro" id="IPR003439">
    <property type="entry name" value="ABC_transporter-like_ATP-bd"/>
</dbReference>
<dbReference type="SUPFAM" id="SSF52540">
    <property type="entry name" value="P-loop containing nucleoside triphosphate hydrolases"/>
    <property type="match status" value="1"/>
</dbReference>
<dbReference type="InterPro" id="IPR050093">
    <property type="entry name" value="ABC_SmlMolc_Importer"/>
</dbReference>
<dbReference type="GO" id="GO:0015408">
    <property type="term" value="F:ABC-type ferric iron transporter activity"/>
    <property type="evidence" value="ECO:0007669"/>
    <property type="project" value="InterPro"/>
</dbReference>
<dbReference type="GO" id="GO:0016020">
    <property type="term" value="C:membrane"/>
    <property type="evidence" value="ECO:0007669"/>
    <property type="project" value="InterPro"/>
</dbReference>
<keyword evidence="5" id="KW-0547">Nucleotide-binding</keyword>
<dbReference type="PROSITE" id="PS50893">
    <property type="entry name" value="ABC_TRANSPORTER_2"/>
    <property type="match status" value="1"/>
</dbReference>
<comment type="similarity">
    <text evidence="1">Belongs to the ABC transporter superfamily.</text>
</comment>
<sequence length="367" mass="39678">MSETVEKPARVTAGVTFAARLVLERISHRFAPGALTLDDVTLAAEPGEVLCLLGPSGSGKTTLLRIAAGIESQETGRVLLNDREIAGPNVFLPPEQRSIGLVFQDFALFPHLTILDNVRFGLTALSREEARREALIALSRVGLERYASSYPHVLSGGEQQRVALARALAPRPAVLLMDEPFSGLDSRLKDTVRAETLAILRQSRATAIVVTHDAEEAMRLGDRIALLNKGKLVQAGTAEELYLKPANLFVAGFFSELNVFDARVASGAADTPVGRFAAPGRADGEPVTVAVRLSGFDVSEESGDVEARIVSRRFLGVVELLELAVPGNDEHVRARVRAGQLQPGVRDVWLKVRPADVLVFERRRESA</sequence>
<evidence type="ECO:0000313" key="11">
    <source>
        <dbReference type="EMBL" id="MCT8990702.1"/>
    </source>
</evidence>
<evidence type="ECO:0000256" key="5">
    <source>
        <dbReference type="ARBA" id="ARBA00022741"/>
    </source>
</evidence>
<dbReference type="GO" id="GO:0005524">
    <property type="term" value="F:ATP binding"/>
    <property type="evidence" value="ECO:0007669"/>
    <property type="project" value="UniProtKB-KW"/>
</dbReference>
<keyword evidence="9" id="KW-0472">Membrane</keyword>
<evidence type="ECO:0000256" key="1">
    <source>
        <dbReference type="ARBA" id="ARBA00005417"/>
    </source>
</evidence>
<evidence type="ECO:0000256" key="9">
    <source>
        <dbReference type="ARBA" id="ARBA00023136"/>
    </source>
</evidence>
<dbReference type="RefSeq" id="WP_261515579.1">
    <property type="nucleotide sequence ID" value="NZ_JAODNV010000010.1"/>
</dbReference>
<dbReference type="InterPro" id="IPR008995">
    <property type="entry name" value="Mo/tungstate-bd_C_term_dom"/>
</dbReference>
<name>A0A9X2X7G0_9HYPH</name>
<reference evidence="11" key="1">
    <citation type="submission" date="2022-08" db="EMBL/GenBank/DDBJ databases">
        <title>Chelativorans sichuanense sp. nov., a paraffin oil-degrading bacterium isolated from a mixture of oil-based drill cuttings and paddy soil.</title>
        <authorList>
            <person name="Yu J."/>
            <person name="Liu H."/>
            <person name="Chen Q."/>
        </authorList>
    </citation>
    <scope>NUCLEOTIDE SEQUENCE</scope>
    <source>
        <strain evidence="11">SCAU 2101</strain>
    </source>
</reference>
<keyword evidence="3" id="KW-1003">Cell membrane</keyword>
<keyword evidence="8" id="KW-0406">Ion transport</keyword>
<dbReference type="FunFam" id="3.40.50.300:FF:000425">
    <property type="entry name" value="Probable ABC transporter, ATP-binding subunit"/>
    <property type="match status" value="1"/>
</dbReference>
<dbReference type="InterPro" id="IPR017871">
    <property type="entry name" value="ABC_transporter-like_CS"/>
</dbReference>
<evidence type="ECO:0000256" key="2">
    <source>
        <dbReference type="ARBA" id="ARBA00022448"/>
    </source>
</evidence>
<proteinExistence type="inferred from homology"/>
<dbReference type="Gene3D" id="2.40.50.100">
    <property type="match status" value="1"/>
</dbReference>